<gene>
    <name evidence="2" type="ORF">CCMP2556_LOCUS18927</name>
</gene>
<dbReference type="EMBL" id="CAXAMN010010913">
    <property type="protein sequence ID" value="CAK9033074.1"/>
    <property type="molecule type" value="Genomic_DNA"/>
</dbReference>
<organism evidence="2 3">
    <name type="scientific">Durusdinium trenchii</name>
    <dbReference type="NCBI Taxonomy" id="1381693"/>
    <lineage>
        <taxon>Eukaryota</taxon>
        <taxon>Sar</taxon>
        <taxon>Alveolata</taxon>
        <taxon>Dinophyceae</taxon>
        <taxon>Suessiales</taxon>
        <taxon>Symbiodiniaceae</taxon>
        <taxon>Durusdinium</taxon>
    </lineage>
</organism>
<keyword evidence="1" id="KW-0732">Signal</keyword>
<accession>A0ABP0L1T7</accession>
<evidence type="ECO:0000313" key="3">
    <source>
        <dbReference type="Proteomes" id="UP001642484"/>
    </source>
</evidence>
<feature type="chain" id="PRO_5047203169" evidence="1">
    <location>
        <begin position="24"/>
        <end position="183"/>
    </location>
</feature>
<feature type="signal peptide" evidence="1">
    <location>
        <begin position="1"/>
        <end position="23"/>
    </location>
</feature>
<sequence length="183" mass="19965">MAHLTNAKLIAFGAFLWLWVVVASNRSEECPAPQQGRCLVQGKAEKSLKGRAQAPEQDAQRPLQLGKPLGVLFVSTHQLQNEDQLVNAVRNACNQLFCELHVVDEPYVPLDEANIAVVMGNTSLSQNPSTRAVALELSQDSPEGVIPVVKIQHLQEDRQAPEPELLEVNEASLPYARSGQVGV</sequence>
<name>A0ABP0L1T7_9DINO</name>
<comment type="caution">
    <text evidence="2">The sequence shown here is derived from an EMBL/GenBank/DDBJ whole genome shotgun (WGS) entry which is preliminary data.</text>
</comment>
<evidence type="ECO:0000313" key="2">
    <source>
        <dbReference type="EMBL" id="CAK9033074.1"/>
    </source>
</evidence>
<keyword evidence="3" id="KW-1185">Reference proteome</keyword>
<reference evidence="2 3" key="1">
    <citation type="submission" date="2024-02" db="EMBL/GenBank/DDBJ databases">
        <authorList>
            <person name="Chen Y."/>
            <person name="Shah S."/>
            <person name="Dougan E. K."/>
            <person name="Thang M."/>
            <person name="Chan C."/>
        </authorList>
    </citation>
    <scope>NUCLEOTIDE SEQUENCE [LARGE SCALE GENOMIC DNA]</scope>
</reference>
<dbReference type="Proteomes" id="UP001642484">
    <property type="component" value="Unassembled WGS sequence"/>
</dbReference>
<protein>
    <submittedName>
        <fullName evidence="2">Uncharacterized protein</fullName>
    </submittedName>
</protein>
<proteinExistence type="predicted"/>
<evidence type="ECO:0000256" key="1">
    <source>
        <dbReference type="SAM" id="SignalP"/>
    </source>
</evidence>